<dbReference type="Pfam" id="PF11412">
    <property type="entry name" value="DsbD_N"/>
    <property type="match status" value="1"/>
</dbReference>
<dbReference type="GO" id="GO:0045454">
    <property type="term" value="P:cell redox homeostasis"/>
    <property type="evidence" value="ECO:0007669"/>
    <property type="project" value="TreeGrafter"/>
</dbReference>
<feature type="domain" description="Thiol:disulfide interchange protein DsbD N-terminal" evidence="2">
    <location>
        <begin position="27"/>
        <end position="142"/>
    </location>
</feature>
<dbReference type="PANTHER" id="PTHR32234:SF0">
    <property type="entry name" value="THIOL:DISULFIDE INTERCHANGE PROTEIN DSBD"/>
    <property type="match status" value="1"/>
</dbReference>
<dbReference type="GO" id="GO:0015035">
    <property type="term" value="F:protein-disulfide reductase activity"/>
    <property type="evidence" value="ECO:0007669"/>
    <property type="project" value="TreeGrafter"/>
</dbReference>
<dbReference type="PANTHER" id="PTHR32234">
    <property type="entry name" value="THIOL:DISULFIDE INTERCHANGE PROTEIN DSBD"/>
    <property type="match status" value="1"/>
</dbReference>
<dbReference type="EMBL" id="JQIM01000007">
    <property type="protein sequence ID" value="KGX17279.1"/>
    <property type="molecule type" value="Genomic_DNA"/>
</dbReference>
<sequence>MKIFYRLLSTALFLAVPTVGAFAQSAPALLPPDQAFTMRMADASDGYVSVIFHVAPGYRLYRDRVNVTTPTPGRMVYAVLKPPGTMVYDAALGKSIETYDTDFRVDVSISPTRPTDLIVRIQGCAIAAGVCYPPVERKFHLSPRG</sequence>
<dbReference type="Gene3D" id="2.60.40.1250">
    <property type="entry name" value="Thiol:disulfide interchange protein DsbD, N-terminal domain"/>
    <property type="match status" value="1"/>
</dbReference>
<dbReference type="RefSeq" id="WP_080302155.1">
    <property type="nucleotide sequence ID" value="NZ_KN323090.1"/>
</dbReference>
<protein>
    <submittedName>
        <fullName evidence="3">Disulfide bond corrector DsbC family protein</fullName>
    </submittedName>
</protein>
<gene>
    <name evidence="3" type="ORF">Y036_5966</name>
</gene>
<evidence type="ECO:0000313" key="3">
    <source>
        <dbReference type="EMBL" id="KGX17279.1"/>
    </source>
</evidence>
<accession>A0AA40MF77</accession>
<dbReference type="Proteomes" id="UP000030475">
    <property type="component" value="Unassembled WGS sequence"/>
</dbReference>
<proteinExistence type="predicted"/>
<evidence type="ECO:0000256" key="1">
    <source>
        <dbReference type="SAM" id="SignalP"/>
    </source>
</evidence>
<evidence type="ECO:0000313" key="4">
    <source>
        <dbReference type="Proteomes" id="UP000030475"/>
    </source>
</evidence>
<dbReference type="InterPro" id="IPR028250">
    <property type="entry name" value="DsbDN"/>
</dbReference>
<feature type="chain" id="PRO_5041232375" evidence="1">
    <location>
        <begin position="24"/>
        <end position="145"/>
    </location>
</feature>
<evidence type="ECO:0000259" key="2">
    <source>
        <dbReference type="Pfam" id="PF11412"/>
    </source>
</evidence>
<reference evidence="3 4" key="1">
    <citation type="submission" date="2014-08" db="EMBL/GenBank/DDBJ databases">
        <authorList>
            <person name="Bunnell A."/>
            <person name="Chain P.S."/>
            <person name="Chertkov O."/>
            <person name="Currie B.J."/>
            <person name="Daligault H.E."/>
            <person name="Davenport K.W."/>
            <person name="Davis C."/>
            <person name="Gleasner C.D."/>
            <person name="Johnson S.L."/>
            <person name="Kaestli M."/>
            <person name="Koren S."/>
            <person name="Kunde Y.A."/>
            <person name="Mayo M."/>
            <person name="McMurry K.K."/>
            <person name="Price E.P."/>
            <person name="Reitenga K.G."/>
            <person name="Robison R."/>
            <person name="Rosovitz M.J."/>
            <person name="Sarovich D.S."/>
            <person name="Teshima H."/>
        </authorList>
    </citation>
    <scope>NUCLEOTIDE SEQUENCE [LARGE SCALE GENOMIC DNA]</scope>
    <source>
        <strain evidence="3 4">MSHR44</strain>
    </source>
</reference>
<dbReference type="AlphaFoldDB" id="A0AA40MF77"/>
<comment type="caution">
    <text evidence="3">The sequence shown here is derived from an EMBL/GenBank/DDBJ whole genome shotgun (WGS) entry which is preliminary data.</text>
</comment>
<name>A0AA40MF77_BURPE</name>
<organism evidence="3 4">
    <name type="scientific">Burkholderia pseudomallei</name>
    <name type="common">Pseudomonas pseudomallei</name>
    <dbReference type="NCBI Taxonomy" id="28450"/>
    <lineage>
        <taxon>Bacteria</taxon>
        <taxon>Pseudomonadati</taxon>
        <taxon>Pseudomonadota</taxon>
        <taxon>Betaproteobacteria</taxon>
        <taxon>Burkholderiales</taxon>
        <taxon>Burkholderiaceae</taxon>
        <taxon>Burkholderia</taxon>
        <taxon>pseudomallei group</taxon>
    </lineage>
</organism>
<feature type="signal peptide" evidence="1">
    <location>
        <begin position="1"/>
        <end position="23"/>
    </location>
</feature>
<dbReference type="InterPro" id="IPR036929">
    <property type="entry name" value="DsbDN_sf"/>
</dbReference>
<keyword evidence="1" id="KW-0732">Signal</keyword>
<dbReference type="SUPFAM" id="SSF74863">
    <property type="entry name" value="Thiol:disulfide interchange protein DsbD, N-terminal domain (DsbD-alpha)"/>
    <property type="match status" value="1"/>
</dbReference>